<comment type="caution">
    <text evidence="1">The sequence shown here is derived from an EMBL/GenBank/DDBJ whole genome shotgun (WGS) entry which is preliminary data.</text>
</comment>
<reference evidence="1 2" key="1">
    <citation type="submission" date="2019-03" db="EMBL/GenBank/DDBJ databases">
        <title>First draft genome of Liparis tanakae, snailfish: a comprehensive survey of snailfish specific genes.</title>
        <authorList>
            <person name="Kim W."/>
            <person name="Song I."/>
            <person name="Jeong J.-H."/>
            <person name="Kim D."/>
            <person name="Kim S."/>
            <person name="Ryu S."/>
            <person name="Song J.Y."/>
            <person name="Lee S.K."/>
        </authorList>
    </citation>
    <scope>NUCLEOTIDE SEQUENCE [LARGE SCALE GENOMIC DNA]</scope>
    <source>
        <tissue evidence="1">Muscle</tissue>
    </source>
</reference>
<proteinExistence type="predicted"/>
<dbReference type="Proteomes" id="UP000314294">
    <property type="component" value="Unassembled WGS sequence"/>
</dbReference>
<keyword evidence="2" id="KW-1185">Reference proteome</keyword>
<protein>
    <submittedName>
        <fullName evidence="1">Uncharacterized protein</fullName>
    </submittedName>
</protein>
<organism evidence="1 2">
    <name type="scientific">Liparis tanakae</name>
    <name type="common">Tanaka's snailfish</name>
    <dbReference type="NCBI Taxonomy" id="230148"/>
    <lineage>
        <taxon>Eukaryota</taxon>
        <taxon>Metazoa</taxon>
        <taxon>Chordata</taxon>
        <taxon>Craniata</taxon>
        <taxon>Vertebrata</taxon>
        <taxon>Euteleostomi</taxon>
        <taxon>Actinopterygii</taxon>
        <taxon>Neopterygii</taxon>
        <taxon>Teleostei</taxon>
        <taxon>Neoteleostei</taxon>
        <taxon>Acanthomorphata</taxon>
        <taxon>Eupercaria</taxon>
        <taxon>Perciformes</taxon>
        <taxon>Cottioidei</taxon>
        <taxon>Cottales</taxon>
        <taxon>Liparidae</taxon>
        <taxon>Liparis</taxon>
    </lineage>
</organism>
<evidence type="ECO:0000313" key="2">
    <source>
        <dbReference type="Proteomes" id="UP000314294"/>
    </source>
</evidence>
<dbReference type="AlphaFoldDB" id="A0A4Z2IPM6"/>
<evidence type="ECO:0000313" key="1">
    <source>
        <dbReference type="EMBL" id="TNN79162.1"/>
    </source>
</evidence>
<accession>A0A4Z2IPM6</accession>
<sequence length="123" mass="12926">MGGAKANCVPEMQTAHTPSPLIASVTGAAVGPKAAAASKTVFESDPSPEMFYPAQYPSEDDTCSPTSSLKRNKEIRSYLETEPGSVQPGAENCGGGRIFQQDCESQQDPLGVLKLHLEDTVAV</sequence>
<name>A0A4Z2IPM6_9TELE</name>
<dbReference type="EMBL" id="SRLO01000067">
    <property type="protein sequence ID" value="TNN79162.1"/>
    <property type="molecule type" value="Genomic_DNA"/>
</dbReference>
<gene>
    <name evidence="1" type="ORF">EYF80_010610</name>
</gene>